<reference evidence="1" key="1">
    <citation type="submission" date="2021-07" db="EMBL/GenBank/DDBJ databases">
        <title>Complete Genome Sequences of Mycobacterium farcinogenes Isolated from Clinical Specimens from Patients in Thailand.</title>
        <authorList>
            <person name="Sodsai P."/>
        </authorList>
    </citation>
    <scope>NUCLEOTIDE SEQUENCE</scope>
    <source>
        <strain evidence="1">BKK/CU-MFGFA-001</strain>
    </source>
</reference>
<keyword evidence="2" id="KW-1185">Reference proteome</keyword>
<evidence type="ECO:0000313" key="1">
    <source>
        <dbReference type="EMBL" id="QZH69405.1"/>
    </source>
</evidence>
<proteinExistence type="predicted"/>
<dbReference type="Proteomes" id="UP000825598">
    <property type="component" value="Plasmid unnamed1"/>
</dbReference>
<geneLocation type="plasmid" evidence="1 2">
    <name>unnamed1</name>
</geneLocation>
<dbReference type="EMBL" id="CP081674">
    <property type="protein sequence ID" value="QZH69405.1"/>
    <property type="molecule type" value="Genomic_DNA"/>
</dbReference>
<name>A0ACD1FQY5_MYCFR</name>
<keyword evidence="1" id="KW-0614">Plasmid</keyword>
<sequence>MTATKTTSRPPINATQFAANVERITNEASFDEAIALFHDDAVTDWIIDGVREYHVGIDAIQRGFTVLTALWRQHHLQVQKRLECASADTIVLTWRGGFRNDHSQFGTEIWTFRDNLVIHHQMYGYLNVRPRTSLTAAARLFTVSPRIALSAVSQQVRYGGMRSLIRP</sequence>
<organism evidence="1 2">
    <name type="scientific">Mycolicibacterium farcinogenes</name>
    <name type="common">Mycobacterium farcinogenes</name>
    <dbReference type="NCBI Taxonomy" id="1802"/>
    <lineage>
        <taxon>Bacteria</taxon>
        <taxon>Bacillati</taxon>
        <taxon>Actinomycetota</taxon>
        <taxon>Actinomycetes</taxon>
        <taxon>Mycobacteriales</taxon>
        <taxon>Mycobacteriaceae</taxon>
        <taxon>Mycolicibacterium</taxon>
    </lineage>
</organism>
<protein>
    <submittedName>
        <fullName evidence="1">Uncharacterized protein</fullName>
    </submittedName>
</protein>
<gene>
    <name evidence="1" type="ORF">K6L26_30885</name>
</gene>
<evidence type="ECO:0000313" key="2">
    <source>
        <dbReference type="Proteomes" id="UP000825598"/>
    </source>
</evidence>
<accession>A0ACD1FQY5</accession>